<dbReference type="AlphaFoldDB" id="A0AAD6XME3"/>
<proteinExistence type="predicted"/>
<sequence>LPMHVRPAKVDNPGRYRGQDDHEVFMVALEKLLGWMRTSCYGGDDLDAYRISLLSGFLEGDAHQWFITEIDNPRSPGSYSLDFAGVICALHRRYVKSSSAQRAYRAFESV</sequence>
<reference evidence="1" key="1">
    <citation type="submission" date="2023-03" db="EMBL/GenBank/DDBJ databases">
        <title>Massive genome expansion in bonnet fungi (Mycena s.s.) driven by repeated elements and novel gene families across ecological guilds.</title>
        <authorList>
            <consortium name="Lawrence Berkeley National Laboratory"/>
            <person name="Harder C.B."/>
            <person name="Miyauchi S."/>
            <person name="Viragh M."/>
            <person name="Kuo A."/>
            <person name="Thoen E."/>
            <person name="Andreopoulos B."/>
            <person name="Lu D."/>
            <person name="Skrede I."/>
            <person name="Drula E."/>
            <person name="Henrissat B."/>
            <person name="Morin E."/>
            <person name="Kohler A."/>
            <person name="Barry K."/>
            <person name="LaButti K."/>
            <person name="Morin E."/>
            <person name="Salamov A."/>
            <person name="Lipzen A."/>
            <person name="Mereny Z."/>
            <person name="Hegedus B."/>
            <person name="Baldrian P."/>
            <person name="Stursova M."/>
            <person name="Weitz H."/>
            <person name="Taylor A."/>
            <person name="Grigoriev I.V."/>
            <person name="Nagy L.G."/>
            <person name="Martin F."/>
            <person name="Kauserud H."/>
        </authorList>
    </citation>
    <scope>NUCLEOTIDE SEQUENCE</scope>
    <source>
        <strain evidence="1">CBHHK173m</strain>
    </source>
</reference>
<dbReference type="Proteomes" id="UP001222325">
    <property type="component" value="Unassembled WGS sequence"/>
</dbReference>
<dbReference type="EMBL" id="JARJCN010000097">
    <property type="protein sequence ID" value="KAJ7075392.1"/>
    <property type="molecule type" value="Genomic_DNA"/>
</dbReference>
<feature type="non-terminal residue" evidence="1">
    <location>
        <position position="110"/>
    </location>
</feature>
<evidence type="ECO:0000313" key="1">
    <source>
        <dbReference type="EMBL" id="KAJ7075392.1"/>
    </source>
</evidence>
<keyword evidence="2" id="KW-1185">Reference proteome</keyword>
<evidence type="ECO:0000313" key="2">
    <source>
        <dbReference type="Proteomes" id="UP001222325"/>
    </source>
</evidence>
<comment type="caution">
    <text evidence="1">The sequence shown here is derived from an EMBL/GenBank/DDBJ whole genome shotgun (WGS) entry which is preliminary data.</text>
</comment>
<accession>A0AAD6XME3</accession>
<protein>
    <submittedName>
        <fullName evidence="1">Uncharacterized protein</fullName>
    </submittedName>
</protein>
<gene>
    <name evidence="1" type="ORF">B0H15DRAFT_761747</name>
</gene>
<organism evidence="1 2">
    <name type="scientific">Mycena belliarum</name>
    <dbReference type="NCBI Taxonomy" id="1033014"/>
    <lineage>
        <taxon>Eukaryota</taxon>
        <taxon>Fungi</taxon>
        <taxon>Dikarya</taxon>
        <taxon>Basidiomycota</taxon>
        <taxon>Agaricomycotina</taxon>
        <taxon>Agaricomycetes</taxon>
        <taxon>Agaricomycetidae</taxon>
        <taxon>Agaricales</taxon>
        <taxon>Marasmiineae</taxon>
        <taxon>Mycenaceae</taxon>
        <taxon>Mycena</taxon>
    </lineage>
</organism>
<feature type="non-terminal residue" evidence="1">
    <location>
        <position position="1"/>
    </location>
</feature>
<name>A0AAD6XME3_9AGAR</name>